<evidence type="ECO:0000313" key="3">
    <source>
        <dbReference type="EMBL" id="MBP2179944.1"/>
    </source>
</evidence>
<feature type="transmembrane region" description="Helical" evidence="2">
    <location>
        <begin position="94"/>
        <end position="119"/>
    </location>
</feature>
<comment type="caution">
    <text evidence="3">The sequence shown here is derived from an EMBL/GenBank/DDBJ whole genome shotgun (WGS) entry which is preliminary data.</text>
</comment>
<feature type="compositionally biased region" description="Low complexity" evidence="1">
    <location>
        <begin position="219"/>
        <end position="249"/>
    </location>
</feature>
<keyword evidence="4" id="KW-1185">Reference proteome</keyword>
<reference evidence="3 4" key="1">
    <citation type="submission" date="2021-03" db="EMBL/GenBank/DDBJ databases">
        <title>Sequencing the genomes of 1000 actinobacteria strains.</title>
        <authorList>
            <person name="Klenk H.-P."/>
        </authorList>
    </citation>
    <scope>NUCLEOTIDE SEQUENCE [LARGE SCALE GENOMIC DNA]</scope>
    <source>
        <strain evidence="3 4">DSM 45510</strain>
    </source>
</reference>
<keyword evidence="2" id="KW-1133">Transmembrane helix</keyword>
<accession>A0ABS4PKH7</accession>
<sequence>MTYPPQPGQPYGQQPDPYGQGQGGYPQSGGFQQPGQYGQQQPGYDQYGQQQQPGYDPYGQQQQQGYDQTQQYQGYPQQGGYGAPPPQKKSMAGLWIGLAIGAVVLITVGITGFVAPGFFLSDDEGPEGTTNAIVAALNTQDKTAMQGLICADASEVVKAVPDNLDDLSAARLVSGPTKKSDTEYVATVEVTEKKDTTTQFDGTVVKSGDKWCWKALGDGPTTGSKSEPTSKPKTSSSPKSSSSKPSSSPGGSGQSDGKALIDDFISKVNSGDKSGALAMACSSTASLLETTVGYAIEGQGNYSVASAPPDETLVSADITGTESGRSVSGSVSATNFDDAGFCISTFYAF</sequence>
<dbReference type="EMBL" id="JAGGMS010000001">
    <property type="protein sequence ID" value="MBP2179944.1"/>
    <property type="molecule type" value="Genomic_DNA"/>
</dbReference>
<evidence type="ECO:0008006" key="5">
    <source>
        <dbReference type="Google" id="ProtNLM"/>
    </source>
</evidence>
<keyword evidence="2" id="KW-0812">Transmembrane</keyword>
<organism evidence="3 4">
    <name type="scientific">Amycolatopsis magusensis</name>
    <dbReference type="NCBI Taxonomy" id="882444"/>
    <lineage>
        <taxon>Bacteria</taxon>
        <taxon>Bacillati</taxon>
        <taxon>Actinomycetota</taxon>
        <taxon>Actinomycetes</taxon>
        <taxon>Pseudonocardiales</taxon>
        <taxon>Pseudonocardiaceae</taxon>
        <taxon>Amycolatopsis</taxon>
    </lineage>
</organism>
<protein>
    <recommendedName>
        <fullName evidence="5">DUF4878 domain-containing protein</fullName>
    </recommendedName>
</protein>
<evidence type="ECO:0000313" key="4">
    <source>
        <dbReference type="Proteomes" id="UP000741013"/>
    </source>
</evidence>
<dbReference type="RefSeq" id="WP_209663585.1">
    <property type="nucleotide sequence ID" value="NZ_JAGGMS010000001.1"/>
</dbReference>
<keyword evidence="2" id="KW-0472">Membrane</keyword>
<feature type="region of interest" description="Disordered" evidence="1">
    <location>
        <begin position="216"/>
        <end position="258"/>
    </location>
</feature>
<feature type="compositionally biased region" description="Low complexity" evidence="1">
    <location>
        <begin position="9"/>
        <end position="19"/>
    </location>
</feature>
<evidence type="ECO:0000256" key="2">
    <source>
        <dbReference type="SAM" id="Phobius"/>
    </source>
</evidence>
<proteinExistence type="predicted"/>
<dbReference type="Proteomes" id="UP000741013">
    <property type="component" value="Unassembled WGS sequence"/>
</dbReference>
<gene>
    <name evidence="3" type="ORF">JOM49_001470</name>
</gene>
<name>A0ABS4PKH7_9PSEU</name>
<feature type="compositionally biased region" description="Low complexity" evidence="1">
    <location>
        <begin position="28"/>
        <end position="76"/>
    </location>
</feature>
<feature type="region of interest" description="Disordered" evidence="1">
    <location>
        <begin position="1"/>
        <end position="86"/>
    </location>
</feature>
<evidence type="ECO:0000256" key="1">
    <source>
        <dbReference type="SAM" id="MobiDB-lite"/>
    </source>
</evidence>